<keyword evidence="2" id="KW-1185">Reference proteome</keyword>
<sequence length="187" mass="21811">MVKERVLELIDNLVRDVKQQTELIYNEELAKKANDIDHCYSLVEEVQTSTQRIDSVIQNGNKTQKFLTEYQEQRRMITIRDQIFNKYGKLEFKHIKFTMCDNLKTLLSLRSSELGTVEPEDKIETIPGFHRNPDDGKHLKINRCPDLWHPGDVCVFSDDKIAVSLPNKKIQFLTCVPNRKLQFTEGS</sequence>
<reference evidence="1" key="3">
    <citation type="submission" date="2023-05" db="EMBL/GenBank/DDBJ databases">
        <authorList>
            <person name="Smith C.H."/>
        </authorList>
    </citation>
    <scope>NUCLEOTIDE SEQUENCE</scope>
    <source>
        <strain evidence="1">CHS0354</strain>
        <tissue evidence="1">Mantle</tissue>
    </source>
</reference>
<comment type="caution">
    <text evidence="1">The sequence shown here is derived from an EMBL/GenBank/DDBJ whole genome shotgun (WGS) entry which is preliminary data.</text>
</comment>
<proteinExistence type="predicted"/>
<name>A0AAE0SKV6_9BIVA</name>
<reference evidence="1" key="2">
    <citation type="journal article" date="2021" name="Genome Biol. Evol.">
        <title>Developing a high-quality reference genome for a parasitic bivalve with doubly uniparental inheritance (Bivalvia: Unionida).</title>
        <authorList>
            <person name="Smith C.H."/>
        </authorList>
    </citation>
    <scope>NUCLEOTIDE SEQUENCE</scope>
    <source>
        <strain evidence="1">CHS0354</strain>
        <tissue evidence="1">Mantle</tissue>
    </source>
</reference>
<dbReference type="Proteomes" id="UP001195483">
    <property type="component" value="Unassembled WGS sequence"/>
</dbReference>
<dbReference type="EMBL" id="JAEAOA010001332">
    <property type="protein sequence ID" value="KAK3593410.1"/>
    <property type="molecule type" value="Genomic_DNA"/>
</dbReference>
<protein>
    <submittedName>
        <fullName evidence="1">Uncharacterized protein</fullName>
    </submittedName>
</protein>
<evidence type="ECO:0000313" key="1">
    <source>
        <dbReference type="EMBL" id="KAK3593410.1"/>
    </source>
</evidence>
<feature type="non-terminal residue" evidence="1">
    <location>
        <position position="187"/>
    </location>
</feature>
<gene>
    <name evidence="1" type="ORF">CHS0354_021990</name>
</gene>
<dbReference type="AlphaFoldDB" id="A0AAE0SKV6"/>
<accession>A0AAE0SKV6</accession>
<evidence type="ECO:0000313" key="2">
    <source>
        <dbReference type="Proteomes" id="UP001195483"/>
    </source>
</evidence>
<organism evidence="1 2">
    <name type="scientific">Potamilus streckersoni</name>
    <dbReference type="NCBI Taxonomy" id="2493646"/>
    <lineage>
        <taxon>Eukaryota</taxon>
        <taxon>Metazoa</taxon>
        <taxon>Spiralia</taxon>
        <taxon>Lophotrochozoa</taxon>
        <taxon>Mollusca</taxon>
        <taxon>Bivalvia</taxon>
        <taxon>Autobranchia</taxon>
        <taxon>Heteroconchia</taxon>
        <taxon>Palaeoheterodonta</taxon>
        <taxon>Unionida</taxon>
        <taxon>Unionoidea</taxon>
        <taxon>Unionidae</taxon>
        <taxon>Ambleminae</taxon>
        <taxon>Lampsilini</taxon>
        <taxon>Potamilus</taxon>
    </lineage>
</organism>
<reference evidence="1" key="1">
    <citation type="journal article" date="2021" name="Genome Biol. Evol.">
        <title>A High-Quality Reference Genome for a Parasitic Bivalve with Doubly Uniparental Inheritance (Bivalvia: Unionida).</title>
        <authorList>
            <person name="Smith C.H."/>
        </authorList>
    </citation>
    <scope>NUCLEOTIDE SEQUENCE</scope>
    <source>
        <strain evidence="1">CHS0354</strain>
    </source>
</reference>